<dbReference type="EC" id="2.7.1.26" evidence="2"/>
<dbReference type="SUPFAM" id="SSF82114">
    <property type="entry name" value="Riboflavin kinase-like"/>
    <property type="match status" value="1"/>
</dbReference>
<keyword evidence="6" id="KW-0547">Nucleotide-binding</keyword>
<evidence type="ECO:0000259" key="8">
    <source>
        <dbReference type="SMART" id="SM00904"/>
    </source>
</evidence>
<organism evidence="9 10">
    <name type="scientific">Prorocentrum cordatum</name>
    <dbReference type="NCBI Taxonomy" id="2364126"/>
    <lineage>
        <taxon>Eukaryota</taxon>
        <taxon>Sar</taxon>
        <taxon>Alveolata</taxon>
        <taxon>Dinophyceae</taxon>
        <taxon>Prorocentrales</taxon>
        <taxon>Prorocentraceae</taxon>
        <taxon>Prorocentrum</taxon>
    </lineage>
</organism>
<comment type="caution">
    <text evidence="9">The sequence shown here is derived from an EMBL/GenBank/DDBJ whole genome shotgun (WGS) entry which is preliminary data.</text>
</comment>
<protein>
    <recommendedName>
        <fullName evidence="2">riboflavin kinase</fullName>
        <ecNumber evidence="2">2.7.1.26</ecNumber>
    </recommendedName>
</protein>
<evidence type="ECO:0000256" key="5">
    <source>
        <dbReference type="ARBA" id="ARBA00022679"/>
    </source>
</evidence>
<keyword evidence="10" id="KW-1185">Reference proteome</keyword>
<evidence type="ECO:0000256" key="2">
    <source>
        <dbReference type="ARBA" id="ARBA00012105"/>
    </source>
</evidence>
<keyword evidence="3" id="KW-0285">Flavoprotein</keyword>
<evidence type="ECO:0000256" key="1">
    <source>
        <dbReference type="ARBA" id="ARBA00005201"/>
    </source>
</evidence>
<dbReference type="InterPro" id="IPR023468">
    <property type="entry name" value="Riboflavin_kinase"/>
</dbReference>
<keyword evidence="4" id="KW-0288">FMN</keyword>
<keyword evidence="7" id="KW-0067">ATP-binding</keyword>
<evidence type="ECO:0000256" key="7">
    <source>
        <dbReference type="ARBA" id="ARBA00022840"/>
    </source>
</evidence>
<evidence type="ECO:0000313" key="10">
    <source>
        <dbReference type="Proteomes" id="UP001189429"/>
    </source>
</evidence>
<accession>A0ABN9RUT1</accession>
<evidence type="ECO:0000256" key="4">
    <source>
        <dbReference type="ARBA" id="ARBA00022643"/>
    </source>
</evidence>
<dbReference type="PANTHER" id="PTHR22749:SF6">
    <property type="entry name" value="RIBOFLAVIN KINASE"/>
    <property type="match status" value="1"/>
</dbReference>
<comment type="pathway">
    <text evidence="1">Cofactor biosynthesis; FMN biosynthesis; FMN from riboflavin (ATP route): step 1/1.</text>
</comment>
<evidence type="ECO:0000256" key="6">
    <source>
        <dbReference type="ARBA" id="ARBA00022741"/>
    </source>
</evidence>
<dbReference type="InterPro" id="IPR015865">
    <property type="entry name" value="Riboflavin_kinase_bac/euk"/>
</dbReference>
<proteinExistence type="predicted"/>
<feature type="non-terminal residue" evidence="9">
    <location>
        <position position="179"/>
    </location>
</feature>
<evidence type="ECO:0000313" key="9">
    <source>
        <dbReference type="EMBL" id="CAK0822866.1"/>
    </source>
</evidence>
<evidence type="ECO:0000256" key="3">
    <source>
        <dbReference type="ARBA" id="ARBA00022630"/>
    </source>
</evidence>
<keyword evidence="5" id="KW-0808">Transferase</keyword>
<dbReference type="PANTHER" id="PTHR22749">
    <property type="entry name" value="RIBOFLAVIN KINASE/FMN ADENYLYLTRANSFERASE"/>
    <property type="match status" value="1"/>
</dbReference>
<reference evidence="9" key="1">
    <citation type="submission" date="2023-10" db="EMBL/GenBank/DDBJ databases">
        <authorList>
            <person name="Chen Y."/>
            <person name="Shah S."/>
            <person name="Dougan E. K."/>
            <person name="Thang M."/>
            <person name="Chan C."/>
        </authorList>
    </citation>
    <scope>NUCLEOTIDE SEQUENCE [LARGE SCALE GENOMIC DNA]</scope>
</reference>
<dbReference type="SMART" id="SM00904">
    <property type="entry name" value="Flavokinase"/>
    <property type="match status" value="1"/>
</dbReference>
<dbReference type="Gene3D" id="2.40.30.30">
    <property type="entry name" value="Riboflavin kinase-like"/>
    <property type="match status" value="1"/>
</dbReference>
<feature type="domain" description="Riboflavin kinase" evidence="8">
    <location>
        <begin position="8"/>
        <end position="156"/>
    </location>
</feature>
<dbReference type="InterPro" id="IPR023465">
    <property type="entry name" value="Riboflavin_kinase_dom_sf"/>
</dbReference>
<sequence length="179" mass="19931">MPAARTLRLLEPVRLRSKVVHGFGRGSKQLGFPTANMRIAWEAEDQSALTEEELTVLGFAQGHETGVYCAFGCVESDPERRVHKVAMSMGWNPTFTDVKAKTIEPWIMHSFAEDFYGSHLRLLVLGYVRPELKFSSLEELTAEISADGDFCRDALDDLRLAPLRADPWLTARASPAAPP</sequence>
<dbReference type="Pfam" id="PF01687">
    <property type="entry name" value="Flavokinase"/>
    <property type="match status" value="1"/>
</dbReference>
<dbReference type="Proteomes" id="UP001189429">
    <property type="component" value="Unassembled WGS sequence"/>
</dbReference>
<name>A0ABN9RUT1_9DINO</name>
<gene>
    <name evidence="9" type="ORF">PCOR1329_LOCUS23773</name>
</gene>
<dbReference type="EMBL" id="CAUYUJ010008102">
    <property type="protein sequence ID" value="CAK0822866.1"/>
    <property type="molecule type" value="Genomic_DNA"/>
</dbReference>